<name>A0A9P8EN21_AURME</name>
<reference evidence="2" key="1">
    <citation type="journal article" date="2021" name="J Fungi (Basel)">
        <title>Virulence traits and population genomics of the black yeast Aureobasidium melanogenum.</title>
        <authorList>
            <person name="Cernosa A."/>
            <person name="Sun X."/>
            <person name="Gostincar C."/>
            <person name="Fang C."/>
            <person name="Gunde-Cimerman N."/>
            <person name="Song Z."/>
        </authorList>
    </citation>
    <scope>NUCLEOTIDE SEQUENCE</scope>
    <source>
        <strain evidence="2">EXF-9911</strain>
    </source>
</reference>
<feature type="region of interest" description="Disordered" evidence="1">
    <location>
        <begin position="101"/>
        <end position="326"/>
    </location>
</feature>
<evidence type="ECO:0000256" key="1">
    <source>
        <dbReference type="SAM" id="MobiDB-lite"/>
    </source>
</evidence>
<dbReference type="InterPro" id="IPR036249">
    <property type="entry name" value="Thioredoxin-like_sf"/>
</dbReference>
<dbReference type="Proteomes" id="UP000779574">
    <property type="component" value="Unassembled WGS sequence"/>
</dbReference>
<proteinExistence type="predicted"/>
<evidence type="ECO:0000313" key="2">
    <source>
        <dbReference type="EMBL" id="KAG9694879.1"/>
    </source>
</evidence>
<feature type="compositionally biased region" description="Low complexity" evidence="1">
    <location>
        <begin position="254"/>
        <end position="264"/>
    </location>
</feature>
<evidence type="ECO:0000313" key="3">
    <source>
        <dbReference type="Proteomes" id="UP000779574"/>
    </source>
</evidence>
<accession>A0A9P8EN21</accession>
<gene>
    <name evidence="2" type="ORF">KCU76_g4898</name>
</gene>
<dbReference type="SUPFAM" id="SSF52833">
    <property type="entry name" value="Thioredoxin-like"/>
    <property type="match status" value="1"/>
</dbReference>
<feature type="non-terminal residue" evidence="2">
    <location>
        <position position="1"/>
    </location>
</feature>
<dbReference type="OrthoDB" id="9932926at2759"/>
<comment type="caution">
    <text evidence="2">The sequence shown here is derived from an EMBL/GenBank/DDBJ whole genome shotgun (WGS) entry which is preliminary data.</text>
</comment>
<feature type="compositionally biased region" description="Low complexity" evidence="1">
    <location>
        <begin position="136"/>
        <end position="147"/>
    </location>
</feature>
<sequence length="326" mass="34123">MASAHDLSAWDKDGRVFLFTSLTAGSSHIITATSRIETILNANRIPFMAIDTATNELAKKLWGRRSRGKKLPALVKEGFVIADLEEVEEWNEFGEIKENIGDISPASSAPAPGGEGVTTRATMHPTTQPPAQLPIKPTATAATTATKPADEKHESLQSPMATLSMKEAATEAASIGAARKGPEPGINDTKVAPLKSSLVEADAATKPETMNSSSDSKAESIRTAEDTAAQTSNTPAPSDPEESPKATSSAPLTAVDSSDASVAATPAGTIQQKHRGSSVSTADPEEIKELENSIAIPEADEEDEEKPKTQDQEAAVAEQASVSVQD</sequence>
<feature type="compositionally biased region" description="Low complexity" evidence="1">
    <location>
        <begin position="312"/>
        <end position="326"/>
    </location>
</feature>
<dbReference type="AlphaFoldDB" id="A0A9P8EN21"/>
<dbReference type="Gene3D" id="3.40.30.10">
    <property type="entry name" value="Glutaredoxin"/>
    <property type="match status" value="1"/>
</dbReference>
<organism evidence="2 3">
    <name type="scientific">Aureobasidium melanogenum</name>
    <name type="common">Aureobasidium pullulans var. melanogenum</name>
    <dbReference type="NCBI Taxonomy" id="46634"/>
    <lineage>
        <taxon>Eukaryota</taxon>
        <taxon>Fungi</taxon>
        <taxon>Dikarya</taxon>
        <taxon>Ascomycota</taxon>
        <taxon>Pezizomycotina</taxon>
        <taxon>Dothideomycetes</taxon>
        <taxon>Dothideomycetidae</taxon>
        <taxon>Dothideales</taxon>
        <taxon>Saccotheciaceae</taxon>
        <taxon>Aureobasidium</taxon>
    </lineage>
</organism>
<dbReference type="EMBL" id="JAHFXF010000147">
    <property type="protein sequence ID" value="KAG9694879.1"/>
    <property type="molecule type" value="Genomic_DNA"/>
</dbReference>
<feature type="compositionally biased region" description="Basic and acidic residues" evidence="1">
    <location>
        <begin position="216"/>
        <end position="225"/>
    </location>
</feature>
<protein>
    <submittedName>
        <fullName evidence="2">Uncharacterized protein</fullName>
    </submittedName>
</protein>
<reference evidence="2" key="2">
    <citation type="submission" date="2021-08" db="EMBL/GenBank/DDBJ databases">
        <authorList>
            <person name="Gostincar C."/>
            <person name="Sun X."/>
            <person name="Song Z."/>
            <person name="Gunde-Cimerman N."/>
        </authorList>
    </citation>
    <scope>NUCLEOTIDE SEQUENCE</scope>
    <source>
        <strain evidence="2">EXF-9911</strain>
    </source>
</reference>